<dbReference type="eggNOG" id="KOG1839">
    <property type="taxonomic scope" value="Eukaryota"/>
</dbReference>
<dbReference type="InterPro" id="IPR028275">
    <property type="entry name" value="CLU_N"/>
</dbReference>
<proteinExistence type="predicted"/>
<dbReference type="InParanoid" id="C5XI02"/>
<dbReference type="Gramene" id="EES00608">
    <property type="protein sequence ID" value="EES00608"/>
    <property type="gene ID" value="SORBI_3003G138100"/>
</dbReference>
<feature type="domain" description="Clustered mitochondria protein N-terminal" evidence="2">
    <location>
        <begin position="77"/>
        <end position="123"/>
    </location>
</feature>
<accession>C5XI02</accession>
<evidence type="ECO:0000313" key="4">
    <source>
        <dbReference type="Proteomes" id="UP000000768"/>
    </source>
</evidence>
<name>C5XI02_SORBI</name>
<dbReference type="STRING" id="4558.C5XI02"/>
<sequence>MAGKSKGGKNKGKAQGAGQPASAEPEVLATDEPKWLIQRMGKCTKPLPRRMVWQMWRNETGMPQRLCSLQESQLKLDSVIDVKQFLLDAPETCFYTCYDLILHTEDGSSHQLEDYNEISEIADITSGGCSLEMVAGM</sequence>
<feature type="compositionally biased region" description="Basic residues" evidence="1">
    <location>
        <begin position="1"/>
        <end position="12"/>
    </location>
</feature>
<dbReference type="HOGENOM" id="CLU_1868803_0_0_1"/>
<dbReference type="EMBL" id="CM000762">
    <property type="protein sequence ID" value="EES00608.1"/>
    <property type="molecule type" value="Genomic_DNA"/>
</dbReference>
<feature type="compositionally biased region" description="Low complexity" evidence="1">
    <location>
        <begin position="13"/>
        <end position="23"/>
    </location>
</feature>
<dbReference type="AlphaFoldDB" id="C5XI02"/>
<dbReference type="Pfam" id="PF15044">
    <property type="entry name" value="CLU_N"/>
    <property type="match status" value="1"/>
</dbReference>
<reference evidence="4" key="2">
    <citation type="journal article" date="2018" name="Plant J.">
        <title>The Sorghum bicolor reference genome: improved assembly, gene annotations, a transcriptome atlas, and signatures of genome organization.</title>
        <authorList>
            <person name="McCormick R.F."/>
            <person name="Truong S.K."/>
            <person name="Sreedasyam A."/>
            <person name="Jenkins J."/>
            <person name="Shu S."/>
            <person name="Sims D."/>
            <person name="Kennedy M."/>
            <person name="Amirebrahimi M."/>
            <person name="Weers B.D."/>
            <person name="McKinley B."/>
            <person name="Mattison A."/>
            <person name="Morishige D.T."/>
            <person name="Grimwood J."/>
            <person name="Schmutz J."/>
            <person name="Mullet J.E."/>
        </authorList>
    </citation>
    <scope>NUCLEOTIDE SEQUENCE [LARGE SCALE GENOMIC DNA]</scope>
    <source>
        <strain evidence="4">cv. BTx623</strain>
    </source>
</reference>
<evidence type="ECO:0000256" key="1">
    <source>
        <dbReference type="SAM" id="MobiDB-lite"/>
    </source>
</evidence>
<protein>
    <recommendedName>
        <fullName evidence="2">Clustered mitochondria protein N-terminal domain-containing protein</fullName>
    </recommendedName>
</protein>
<evidence type="ECO:0000259" key="2">
    <source>
        <dbReference type="Pfam" id="PF15044"/>
    </source>
</evidence>
<keyword evidence="4" id="KW-1185">Reference proteome</keyword>
<gene>
    <name evidence="3" type="ORF">SORBI_3003G138100</name>
</gene>
<feature type="region of interest" description="Disordered" evidence="1">
    <location>
        <begin position="1"/>
        <end position="30"/>
    </location>
</feature>
<organism evidence="3 4">
    <name type="scientific">Sorghum bicolor</name>
    <name type="common">Sorghum</name>
    <name type="synonym">Sorghum vulgare</name>
    <dbReference type="NCBI Taxonomy" id="4558"/>
    <lineage>
        <taxon>Eukaryota</taxon>
        <taxon>Viridiplantae</taxon>
        <taxon>Streptophyta</taxon>
        <taxon>Embryophyta</taxon>
        <taxon>Tracheophyta</taxon>
        <taxon>Spermatophyta</taxon>
        <taxon>Magnoliopsida</taxon>
        <taxon>Liliopsida</taxon>
        <taxon>Poales</taxon>
        <taxon>Poaceae</taxon>
        <taxon>PACMAD clade</taxon>
        <taxon>Panicoideae</taxon>
        <taxon>Andropogonodae</taxon>
        <taxon>Andropogoneae</taxon>
        <taxon>Sorghinae</taxon>
        <taxon>Sorghum</taxon>
    </lineage>
</organism>
<dbReference type="Proteomes" id="UP000000768">
    <property type="component" value="Chromosome 3"/>
</dbReference>
<evidence type="ECO:0000313" key="3">
    <source>
        <dbReference type="EMBL" id="EES00608.1"/>
    </source>
</evidence>
<reference evidence="3 4" key="1">
    <citation type="journal article" date="2009" name="Nature">
        <title>The Sorghum bicolor genome and the diversification of grasses.</title>
        <authorList>
            <person name="Paterson A.H."/>
            <person name="Bowers J.E."/>
            <person name="Bruggmann R."/>
            <person name="Dubchak I."/>
            <person name="Grimwood J."/>
            <person name="Gundlach H."/>
            <person name="Haberer G."/>
            <person name="Hellsten U."/>
            <person name="Mitros T."/>
            <person name="Poliakov A."/>
            <person name="Schmutz J."/>
            <person name="Spannagl M."/>
            <person name="Tang H."/>
            <person name="Wang X."/>
            <person name="Wicker T."/>
            <person name="Bharti A.K."/>
            <person name="Chapman J."/>
            <person name="Feltus F.A."/>
            <person name="Gowik U."/>
            <person name="Grigoriev I.V."/>
            <person name="Lyons E."/>
            <person name="Maher C.A."/>
            <person name="Martis M."/>
            <person name="Narechania A."/>
            <person name="Otillar R.P."/>
            <person name="Penning B.W."/>
            <person name="Salamov A.A."/>
            <person name="Wang Y."/>
            <person name="Zhang L."/>
            <person name="Carpita N.C."/>
            <person name="Freeling M."/>
            <person name="Gingle A.R."/>
            <person name="Hash C.T."/>
            <person name="Keller B."/>
            <person name="Klein P."/>
            <person name="Kresovich S."/>
            <person name="McCann M.C."/>
            <person name="Ming R."/>
            <person name="Peterson D.G."/>
            <person name="Mehboob-ur-Rahman"/>
            <person name="Ware D."/>
            <person name="Westhoff P."/>
            <person name="Mayer K.F."/>
            <person name="Messing J."/>
            <person name="Rokhsar D.S."/>
        </authorList>
    </citation>
    <scope>NUCLEOTIDE SEQUENCE [LARGE SCALE GENOMIC DNA]</scope>
    <source>
        <strain evidence="4">cv. BTx623</strain>
    </source>
</reference>